<dbReference type="Pfam" id="PF04471">
    <property type="entry name" value="Mrr_cat"/>
    <property type="match status" value="1"/>
</dbReference>
<comment type="caution">
    <text evidence="4">The sequence shown here is derived from an EMBL/GenBank/DDBJ whole genome shotgun (WGS) entry which is preliminary data.</text>
</comment>
<evidence type="ECO:0000259" key="3">
    <source>
        <dbReference type="Pfam" id="PF14338"/>
    </source>
</evidence>
<evidence type="ECO:0000313" key="4">
    <source>
        <dbReference type="EMBL" id="PNY82260.1"/>
    </source>
</evidence>
<protein>
    <submittedName>
        <fullName evidence="4">Restriction endonuclease</fullName>
    </submittedName>
</protein>
<keyword evidence="4" id="KW-0255">Endonuclease</keyword>
<keyword evidence="5" id="KW-1185">Reference proteome</keyword>
<dbReference type="SUPFAM" id="SSF52980">
    <property type="entry name" value="Restriction endonuclease-like"/>
    <property type="match status" value="1"/>
</dbReference>
<dbReference type="InterPro" id="IPR052906">
    <property type="entry name" value="Type_IV_Methyl-Rstrct_Enzyme"/>
</dbReference>
<dbReference type="Proteomes" id="UP000236379">
    <property type="component" value="Unassembled WGS sequence"/>
</dbReference>
<organism evidence="4 5">
    <name type="scientific">Deinococcus koreensis</name>
    <dbReference type="NCBI Taxonomy" id="2054903"/>
    <lineage>
        <taxon>Bacteria</taxon>
        <taxon>Thermotogati</taxon>
        <taxon>Deinococcota</taxon>
        <taxon>Deinococci</taxon>
        <taxon>Deinococcales</taxon>
        <taxon>Deinococcaceae</taxon>
        <taxon>Deinococcus</taxon>
    </lineage>
</organism>
<dbReference type="EMBL" id="PPPD01000001">
    <property type="protein sequence ID" value="PNY82260.1"/>
    <property type="molecule type" value="Genomic_DNA"/>
</dbReference>
<proteinExistence type="predicted"/>
<reference evidence="4 5" key="1">
    <citation type="submission" date="2018-01" db="EMBL/GenBank/DDBJ databases">
        <title>Deinococcus koreensis sp. nov., a radiation-resistant bacterium isolated from river water.</title>
        <authorList>
            <person name="Choi A."/>
        </authorList>
    </citation>
    <scope>NUCLEOTIDE SEQUENCE [LARGE SCALE GENOMIC DNA]</scope>
    <source>
        <strain evidence="4 5">SJW1-2</strain>
    </source>
</reference>
<dbReference type="GO" id="GO:0003677">
    <property type="term" value="F:DNA binding"/>
    <property type="evidence" value="ECO:0007669"/>
    <property type="project" value="InterPro"/>
</dbReference>
<sequence>MAVPEFQTFFRPVLEILQDGRESRWRDLREPVAVLLNLTPADREELVPSGGEPRYINRINWAITYLSKAGALESTKRGYGKITDRGRQLLTTAGSRITSDDLDQFPEFLAFRAPYRKKQARPANPNPPSSNSDQGESPEEQLATLYTQLNDSLAAELLQQVQDLTPTQFERLVVQVLVAMGYGGTVRDAGQALGRSGDNGVDGLIKQDPLGLDRIYLQAKRWQNTVHSPEIRTFSGSLTYHKASKGVFITTSTFSDGALRTAAQIGNIILLDGGTLTRLMIDYGVGVTTRETYRLHRMDSEYFEGL</sequence>
<gene>
    <name evidence="4" type="ORF">CVO96_13630</name>
</gene>
<keyword evidence="4" id="KW-0540">Nuclease</keyword>
<evidence type="ECO:0000259" key="2">
    <source>
        <dbReference type="Pfam" id="PF04471"/>
    </source>
</evidence>
<dbReference type="GO" id="GO:0009307">
    <property type="term" value="P:DNA restriction-modification system"/>
    <property type="evidence" value="ECO:0007669"/>
    <property type="project" value="InterPro"/>
</dbReference>
<evidence type="ECO:0000313" key="5">
    <source>
        <dbReference type="Proteomes" id="UP000236379"/>
    </source>
</evidence>
<dbReference type="PANTHER" id="PTHR30015:SF7">
    <property type="entry name" value="TYPE IV METHYL-DIRECTED RESTRICTION ENZYME ECOKMRR"/>
    <property type="match status" value="1"/>
</dbReference>
<dbReference type="GO" id="GO:0015666">
    <property type="term" value="F:restriction endodeoxyribonuclease activity"/>
    <property type="evidence" value="ECO:0007669"/>
    <property type="project" value="TreeGrafter"/>
</dbReference>
<feature type="domain" description="Restriction endonuclease type IV Mrr" evidence="2">
    <location>
        <begin position="162"/>
        <end position="280"/>
    </location>
</feature>
<dbReference type="InterPro" id="IPR011856">
    <property type="entry name" value="tRNA_endonuc-like_dom_sf"/>
</dbReference>
<accession>A0A2K3V0E9</accession>
<feature type="domain" description="Restriction system protein Mrr-like N-terminal" evidence="3">
    <location>
        <begin position="6"/>
        <end position="91"/>
    </location>
</feature>
<dbReference type="Gene3D" id="3.40.1350.10">
    <property type="match status" value="1"/>
</dbReference>
<dbReference type="InterPro" id="IPR011335">
    <property type="entry name" value="Restrct_endonuc-II-like"/>
</dbReference>
<dbReference type="PANTHER" id="PTHR30015">
    <property type="entry name" value="MRR RESTRICTION SYSTEM PROTEIN"/>
    <property type="match status" value="1"/>
</dbReference>
<feature type="region of interest" description="Disordered" evidence="1">
    <location>
        <begin position="116"/>
        <end position="139"/>
    </location>
</feature>
<dbReference type="AlphaFoldDB" id="A0A2K3V0E9"/>
<dbReference type="Pfam" id="PF14338">
    <property type="entry name" value="Mrr_N"/>
    <property type="match status" value="1"/>
</dbReference>
<dbReference type="InterPro" id="IPR025745">
    <property type="entry name" value="Mrr-like_N_dom"/>
</dbReference>
<name>A0A2K3V0E9_9DEIO</name>
<keyword evidence="4" id="KW-0378">Hydrolase</keyword>
<dbReference type="RefSeq" id="WP_103312694.1">
    <property type="nucleotide sequence ID" value="NZ_PPPD01000001.1"/>
</dbReference>
<dbReference type="InterPro" id="IPR007560">
    <property type="entry name" value="Restrct_endonuc_IV_Mrr"/>
</dbReference>
<dbReference type="OrthoDB" id="9803736at2"/>
<evidence type="ECO:0000256" key="1">
    <source>
        <dbReference type="SAM" id="MobiDB-lite"/>
    </source>
</evidence>